<accession>A0A0M1L6I7</accession>
<dbReference type="GeneID" id="5185856"/>
<evidence type="ECO:0000313" key="2">
    <source>
        <dbReference type="Proteomes" id="UP000478995"/>
    </source>
</evidence>
<dbReference type="GO" id="GO:0000976">
    <property type="term" value="F:transcription cis-regulatory region binding"/>
    <property type="evidence" value="ECO:0007669"/>
    <property type="project" value="TreeGrafter"/>
</dbReference>
<reference evidence="1 2" key="1">
    <citation type="submission" date="2019-04" db="EMBL/GenBank/DDBJ databases">
        <title>Genome sequencing of Clostridium botulinum Groups I-IV and Clostridium butyricum.</title>
        <authorList>
            <person name="Brunt J."/>
            <person name="Van Vliet A.H.M."/>
            <person name="Stringer S.C."/>
            <person name="Carter A.T."/>
            <person name="Peck M.W."/>
        </authorList>
    </citation>
    <scope>NUCLEOTIDE SEQUENCE [LARGE SCALE GENOMIC DNA]</scope>
    <source>
        <strain evidence="1 2">IFR 18/037</strain>
    </source>
</reference>
<dbReference type="PANTHER" id="PTHR30146">
    <property type="entry name" value="LACI-RELATED TRANSCRIPTIONAL REPRESSOR"/>
    <property type="match status" value="1"/>
</dbReference>
<dbReference type="Proteomes" id="UP000478995">
    <property type="component" value="Unassembled WGS sequence"/>
</dbReference>
<dbReference type="CDD" id="cd06294">
    <property type="entry name" value="PBP1_MalR-like"/>
    <property type="match status" value="1"/>
</dbReference>
<name>A0A0M1L6I7_CLOBO</name>
<proteinExistence type="predicted"/>
<protein>
    <submittedName>
        <fullName evidence="1">LacI family transcriptional regulator</fullName>
    </submittedName>
</protein>
<comment type="caution">
    <text evidence="1">The sequence shown here is derived from an EMBL/GenBank/DDBJ whole genome shotgun (WGS) entry which is preliminary data.</text>
</comment>
<sequence length="333" mass="37952">MKVTIKDVAKEAKVSPSTVSRVLSDNPRISDETKEKVYKVIEKLKYKPNAIARGLVNNKTRILGVVLPEEAENLLSNPFFIQAMKGISSYAEKREYYITYAFSSNKENEKKHIKDLTTSGLIEGLLILRPKENDENIKYLKDINFPFVIMGRLKDTEDVLWVDNDNFQAMYNIVNKLIDKGHTKIALIGAKKELNVCKDREKGYKVALEMNGISFSEKLVSYGEEFKEKEGYIQMNKLLEKVKPTAVVAMDDLLAIGAMKALKEKYLTDLSIVGFNNIPLGEFQKPQLASVDINGVKLGYYATKLLIDKIEEVEDTRDHYIVETTFVKRESFK</sequence>
<dbReference type="InterPro" id="IPR028082">
    <property type="entry name" value="Peripla_BP_I"/>
</dbReference>
<dbReference type="InterPro" id="IPR000843">
    <property type="entry name" value="HTH_LacI"/>
</dbReference>
<dbReference type="InterPro" id="IPR010982">
    <property type="entry name" value="Lambda_DNA-bd_dom_sf"/>
</dbReference>
<evidence type="ECO:0000313" key="1">
    <source>
        <dbReference type="EMBL" id="NFG16019.1"/>
    </source>
</evidence>
<dbReference type="OMA" id="AIFECQR"/>
<dbReference type="Gene3D" id="3.40.50.2300">
    <property type="match status" value="2"/>
</dbReference>
<organism evidence="1 2">
    <name type="scientific">Clostridium botulinum</name>
    <dbReference type="NCBI Taxonomy" id="1491"/>
    <lineage>
        <taxon>Bacteria</taxon>
        <taxon>Bacillati</taxon>
        <taxon>Bacillota</taxon>
        <taxon>Clostridia</taxon>
        <taxon>Eubacteriales</taxon>
        <taxon>Clostridiaceae</taxon>
        <taxon>Clostridium</taxon>
    </lineage>
</organism>
<dbReference type="PANTHER" id="PTHR30146:SF109">
    <property type="entry name" value="HTH-TYPE TRANSCRIPTIONAL REGULATOR GALS"/>
    <property type="match status" value="1"/>
</dbReference>
<dbReference type="EMBL" id="SWOY01000001">
    <property type="protein sequence ID" value="NFG16019.1"/>
    <property type="molecule type" value="Genomic_DNA"/>
</dbReference>
<dbReference type="RefSeq" id="WP_011949137.1">
    <property type="nucleotide sequence ID" value="NZ_CP013247.1"/>
</dbReference>
<dbReference type="Gene3D" id="1.10.260.40">
    <property type="entry name" value="lambda repressor-like DNA-binding domains"/>
    <property type="match status" value="1"/>
</dbReference>
<dbReference type="OrthoDB" id="9788209at2"/>
<dbReference type="InterPro" id="IPR046335">
    <property type="entry name" value="LacI/GalR-like_sensor"/>
</dbReference>
<dbReference type="AlphaFoldDB" id="A0A0M1L6I7"/>
<dbReference type="PROSITE" id="PS00356">
    <property type="entry name" value="HTH_LACI_1"/>
    <property type="match status" value="1"/>
</dbReference>
<dbReference type="Pfam" id="PF13377">
    <property type="entry name" value="Peripla_BP_3"/>
    <property type="match status" value="1"/>
</dbReference>
<dbReference type="GO" id="GO:0003700">
    <property type="term" value="F:DNA-binding transcription factor activity"/>
    <property type="evidence" value="ECO:0007669"/>
    <property type="project" value="TreeGrafter"/>
</dbReference>
<dbReference type="SUPFAM" id="SSF53822">
    <property type="entry name" value="Periplasmic binding protein-like I"/>
    <property type="match status" value="1"/>
</dbReference>
<dbReference type="SUPFAM" id="SSF47413">
    <property type="entry name" value="lambda repressor-like DNA-binding domains"/>
    <property type="match status" value="1"/>
</dbReference>
<dbReference type="PROSITE" id="PS50932">
    <property type="entry name" value="HTH_LACI_2"/>
    <property type="match status" value="1"/>
</dbReference>
<dbReference type="SMART" id="SM00354">
    <property type="entry name" value="HTH_LACI"/>
    <property type="match status" value="1"/>
</dbReference>
<gene>
    <name evidence="1" type="ORF">FC794_04235</name>
</gene>
<dbReference type="CDD" id="cd01392">
    <property type="entry name" value="HTH_LacI"/>
    <property type="match status" value="1"/>
</dbReference>
<dbReference type="Pfam" id="PF00356">
    <property type="entry name" value="LacI"/>
    <property type="match status" value="1"/>
</dbReference>